<reference evidence="4" key="1">
    <citation type="submission" date="2014-09" db="EMBL/GenBank/DDBJ databases">
        <authorList>
            <person name="Mudge J."/>
            <person name="Ramaraj T."/>
            <person name="Lindquist I.E."/>
            <person name="Bharti A.K."/>
            <person name="Sundararajan A."/>
            <person name="Cameron C.T."/>
            <person name="Woodward J.E."/>
            <person name="May G.D."/>
            <person name="Brubaker C."/>
            <person name="Broadhvest J."/>
            <person name="Wilkins T.A."/>
        </authorList>
    </citation>
    <scope>NUCLEOTIDE SEQUENCE</scope>
    <source>
        <strain evidence="4">cv. AKA8401</strain>
    </source>
</reference>
<evidence type="ECO:0000313" key="3">
    <source>
        <dbReference type="EMBL" id="KHG07273.1"/>
    </source>
</evidence>
<dbReference type="Proteomes" id="UP000032142">
    <property type="component" value="Unassembled WGS sequence"/>
</dbReference>
<feature type="compositionally biased region" description="Basic and acidic residues" evidence="1">
    <location>
        <begin position="190"/>
        <end position="205"/>
    </location>
</feature>
<feature type="region of interest" description="Disordered" evidence="1">
    <location>
        <begin position="190"/>
        <end position="249"/>
    </location>
</feature>
<proteinExistence type="predicted"/>
<dbReference type="Pfam" id="PF03101">
    <property type="entry name" value="FAR1"/>
    <property type="match status" value="1"/>
</dbReference>
<feature type="compositionally biased region" description="Polar residues" evidence="1">
    <location>
        <begin position="226"/>
        <end position="249"/>
    </location>
</feature>
<feature type="compositionally biased region" description="Basic and acidic residues" evidence="1">
    <location>
        <begin position="1"/>
        <end position="24"/>
    </location>
</feature>
<protein>
    <submittedName>
        <fullName evidence="3">Far1-related sequence 12-like protein</fullName>
    </submittedName>
</protein>
<gene>
    <name evidence="3" type="ORF">F383_34116</name>
</gene>
<feature type="domain" description="FAR1" evidence="2">
    <location>
        <begin position="75"/>
        <end position="147"/>
    </location>
</feature>
<sequence>MNKDDDDLGGPHEEDPDNRARTSDQLDLNVEQECRRPKVNHVDSTHSNLPSKVETNADGVLRVGVEFESDEHAYRFYNKYARLSGFSVRKDWINRSKIHGQVVSRKFTCSKEGYRRKDQGDVIVKKHRKETRTGCLAHMIITRKLNGVEKILAQKAEDAQVIASSSSAASASDSENVEIFLDGNAIDDQEKSCRRQSKKENEATERHRHKQKSILQRGLKNRRIQNEGSNSPNTITCISSSSPANVSPQASVSAPVMQRLFNFEANQVVQCVDQESNLGIEQTPHAEVYQNPNFYTDQHGSPNQTQLLQDERLIHGTYHDSVSNCCQLRQAMELDIQPSHSSSFLLYDDRDRTY</sequence>
<accession>A0A0B0MYV9</accession>
<keyword evidence="4" id="KW-1185">Reference proteome</keyword>
<name>A0A0B0MYV9_GOSAR</name>
<evidence type="ECO:0000313" key="4">
    <source>
        <dbReference type="Proteomes" id="UP000032142"/>
    </source>
</evidence>
<dbReference type="InterPro" id="IPR004330">
    <property type="entry name" value="FAR1_DNA_bnd_dom"/>
</dbReference>
<dbReference type="AlphaFoldDB" id="A0A0B0MYV9"/>
<dbReference type="PANTHER" id="PTHR46328">
    <property type="entry name" value="FAR-RED IMPAIRED RESPONSIVE (FAR1) FAMILY PROTEIN-RELATED"/>
    <property type="match status" value="1"/>
</dbReference>
<organism evidence="3 4">
    <name type="scientific">Gossypium arboreum</name>
    <name type="common">Tree cotton</name>
    <name type="synonym">Gossypium nanking</name>
    <dbReference type="NCBI Taxonomy" id="29729"/>
    <lineage>
        <taxon>Eukaryota</taxon>
        <taxon>Viridiplantae</taxon>
        <taxon>Streptophyta</taxon>
        <taxon>Embryophyta</taxon>
        <taxon>Tracheophyta</taxon>
        <taxon>Spermatophyta</taxon>
        <taxon>Magnoliopsida</taxon>
        <taxon>eudicotyledons</taxon>
        <taxon>Gunneridae</taxon>
        <taxon>Pentapetalae</taxon>
        <taxon>rosids</taxon>
        <taxon>malvids</taxon>
        <taxon>Malvales</taxon>
        <taxon>Malvaceae</taxon>
        <taxon>Malvoideae</taxon>
        <taxon>Gossypium</taxon>
    </lineage>
</organism>
<comment type="caution">
    <text evidence="3">The sequence shown here is derived from an EMBL/GenBank/DDBJ whole genome shotgun (WGS) entry which is preliminary data.</text>
</comment>
<dbReference type="PANTHER" id="PTHR46328:SF34">
    <property type="entry name" value="PROTEIN FAR1-RELATED SEQUENCE 5-LIKE"/>
    <property type="match status" value="1"/>
</dbReference>
<evidence type="ECO:0000256" key="1">
    <source>
        <dbReference type="SAM" id="MobiDB-lite"/>
    </source>
</evidence>
<feature type="region of interest" description="Disordered" evidence="1">
    <location>
        <begin position="1"/>
        <end position="28"/>
    </location>
</feature>
<evidence type="ECO:0000259" key="2">
    <source>
        <dbReference type="Pfam" id="PF03101"/>
    </source>
</evidence>
<dbReference type="EMBL" id="JRRC01471196">
    <property type="protein sequence ID" value="KHG07273.1"/>
    <property type="molecule type" value="Genomic_DNA"/>
</dbReference>